<dbReference type="PANTHER" id="PTHR21139">
    <property type="entry name" value="TRIOSEPHOSPHATE ISOMERASE"/>
    <property type="match status" value="1"/>
</dbReference>
<gene>
    <name evidence="6" type="primary">tpiA</name>
    <name evidence="8" type="ORF">A2988_01400</name>
</gene>
<dbReference type="GO" id="GO:0046166">
    <property type="term" value="P:glyceraldehyde-3-phosphate biosynthetic process"/>
    <property type="evidence" value="ECO:0007669"/>
    <property type="project" value="TreeGrafter"/>
</dbReference>
<feature type="binding site" evidence="6">
    <location>
        <begin position="10"/>
        <end position="12"/>
    </location>
    <ligand>
        <name>substrate</name>
    </ligand>
</feature>
<dbReference type="InterPro" id="IPR022896">
    <property type="entry name" value="TrioseP_Isoase_bac/euk"/>
</dbReference>
<evidence type="ECO:0000313" key="9">
    <source>
        <dbReference type="Proteomes" id="UP000176650"/>
    </source>
</evidence>
<dbReference type="UniPathway" id="UPA00109">
    <property type="reaction ID" value="UER00189"/>
</dbReference>
<dbReference type="Proteomes" id="UP000176650">
    <property type="component" value="Unassembled WGS sequence"/>
</dbReference>
<dbReference type="STRING" id="1797298.A2988_01400"/>
<dbReference type="GO" id="GO:0006094">
    <property type="term" value="P:gluconeogenesis"/>
    <property type="evidence" value="ECO:0007669"/>
    <property type="project" value="UniProtKB-UniRule"/>
</dbReference>
<evidence type="ECO:0000256" key="1">
    <source>
        <dbReference type="ARBA" id="ARBA00007422"/>
    </source>
</evidence>
<evidence type="ECO:0000256" key="3">
    <source>
        <dbReference type="ARBA" id="ARBA00022490"/>
    </source>
</evidence>
<keyword evidence="2 6" id="KW-0312">Gluconeogenesis</keyword>
<feature type="active site" description="Electrophile" evidence="6">
    <location>
        <position position="95"/>
    </location>
</feature>
<evidence type="ECO:0000256" key="7">
    <source>
        <dbReference type="RuleBase" id="RU363013"/>
    </source>
</evidence>
<comment type="subcellular location">
    <subcellularLocation>
        <location evidence="6 7">Cytoplasm</location>
    </subcellularLocation>
</comment>
<feature type="binding site" evidence="6">
    <location>
        <position position="212"/>
    </location>
    <ligand>
        <name>substrate</name>
    </ligand>
</feature>
<protein>
    <recommendedName>
        <fullName evidence="6 7">Triosephosphate isomerase</fullName>
        <shortName evidence="6">TIM</shortName>
        <shortName evidence="6">TPI</shortName>
        <ecNumber evidence="6 7">5.3.1.1</ecNumber>
    </recommendedName>
    <alternativeName>
        <fullName evidence="6">Triose-phosphate isomerase</fullName>
    </alternativeName>
</protein>
<reference evidence="8 9" key="1">
    <citation type="journal article" date="2016" name="Nat. Commun.">
        <title>Thousands of microbial genomes shed light on interconnected biogeochemical processes in an aquifer system.</title>
        <authorList>
            <person name="Anantharaman K."/>
            <person name="Brown C.T."/>
            <person name="Hug L.A."/>
            <person name="Sharon I."/>
            <person name="Castelle C.J."/>
            <person name="Probst A.J."/>
            <person name="Thomas B.C."/>
            <person name="Singh A."/>
            <person name="Wilkins M.J."/>
            <person name="Karaoz U."/>
            <person name="Brodie E.L."/>
            <person name="Williams K.H."/>
            <person name="Hubbard S.S."/>
            <person name="Banfield J.F."/>
        </authorList>
    </citation>
    <scope>NUCLEOTIDE SEQUENCE [LARGE SCALE GENOMIC DNA]</scope>
</reference>
<evidence type="ECO:0000256" key="6">
    <source>
        <dbReference type="HAMAP-Rule" id="MF_00147"/>
    </source>
</evidence>
<comment type="caution">
    <text evidence="6">Lacks conserved residue(s) required for the propagation of feature annotation.</text>
</comment>
<dbReference type="NCBIfam" id="TIGR00419">
    <property type="entry name" value="tim"/>
    <property type="match status" value="1"/>
</dbReference>
<dbReference type="Pfam" id="PF00121">
    <property type="entry name" value="TIM"/>
    <property type="match status" value="1"/>
</dbReference>
<evidence type="ECO:0000256" key="2">
    <source>
        <dbReference type="ARBA" id="ARBA00022432"/>
    </source>
</evidence>
<dbReference type="PROSITE" id="PS00171">
    <property type="entry name" value="TIM_1"/>
    <property type="match status" value="1"/>
</dbReference>
<dbReference type="GO" id="GO:0005829">
    <property type="term" value="C:cytosol"/>
    <property type="evidence" value="ECO:0007669"/>
    <property type="project" value="TreeGrafter"/>
</dbReference>
<keyword evidence="4 6" id="KW-0324">Glycolysis</keyword>
<dbReference type="EMBL" id="MEYS01000002">
    <property type="protein sequence ID" value="OGD34120.1"/>
    <property type="molecule type" value="Genomic_DNA"/>
</dbReference>
<accession>A0A1F5BU39</accession>
<dbReference type="GO" id="GO:0004807">
    <property type="term" value="F:triose-phosphate isomerase activity"/>
    <property type="evidence" value="ECO:0007669"/>
    <property type="project" value="UniProtKB-UniRule"/>
</dbReference>
<comment type="subunit">
    <text evidence="6 7">Homodimer.</text>
</comment>
<sequence>MNTKKFIIANWKAYITAQKQAKDMLATVVKAKLSKGAEVVVCPPFPFLSLFPKTKSSIFSLGAQDVFWESEGAYTGAVTLAMLRDFGVSHVIIGHSERRHFAMESDEVVNRKVRAALQAGLRVILCVGEKEREDSRAIPEIVGAQVKSALADVPAPHMKNLFIAYEPIWAIGTGVADTPNDALSASLYIRKVVGDLYGNKIGMALKVLYGGSVDAKNAALFMNQSGINGVLVGKASTDKKEFLGILDSF</sequence>
<dbReference type="UniPathway" id="UPA00138"/>
<comment type="function">
    <text evidence="6">Involved in the gluconeogenesis. Catalyzes stereospecifically the conversion of dihydroxyacetone phosphate (DHAP) to D-glyceraldehyde-3-phosphate (G3P).</text>
</comment>
<keyword evidence="3 6" id="KW-0963">Cytoplasm</keyword>
<dbReference type="CDD" id="cd00311">
    <property type="entry name" value="TIM"/>
    <property type="match status" value="1"/>
</dbReference>
<proteinExistence type="inferred from homology"/>
<keyword evidence="5 6" id="KW-0413">Isomerase</keyword>
<dbReference type="InterPro" id="IPR013785">
    <property type="entry name" value="Aldolase_TIM"/>
</dbReference>
<evidence type="ECO:0000256" key="4">
    <source>
        <dbReference type="ARBA" id="ARBA00023152"/>
    </source>
</evidence>
<comment type="pathway">
    <text evidence="6 7">Carbohydrate biosynthesis; gluconeogenesis.</text>
</comment>
<dbReference type="InterPro" id="IPR035990">
    <property type="entry name" value="TIM_sf"/>
</dbReference>
<organism evidence="8 9">
    <name type="scientific">Candidatus Azambacteria bacterium RIFCSPLOWO2_01_FULL_46_25</name>
    <dbReference type="NCBI Taxonomy" id="1797298"/>
    <lineage>
        <taxon>Bacteria</taxon>
        <taxon>Candidatus Azamiibacteriota</taxon>
    </lineage>
</organism>
<comment type="caution">
    <text evidence="8">The sequence shown here is derived from an EMBL/GenBank/DDBJ whole genome shotgun (WGS) entry which is preliminary data.</text>
</comment>
<comment type="catalytic activity">
    <reaction evidence="6 7">
        <text>D-glyceraldehyde 3-phosphate = dihydroxyacetone phosphate</text>
        <dbReference type="Rhea" id="RHEA:18585"/>
        <dbReference type="ChEBI" id="CHEBI:57642"/>
        <dbReference type="ChEBI" id="CHEBI:59776"/>
        <dbReference type="EC" id="5.3.1.1"/>
    </reaction>
</comment>
<dbReference type="HAMAP" id="MF_00147_B">
    <property type="entry name" value="TIM_B"/>
    <property type="match status" value="1"/>
</dbReference>
<dbReference type="EC" id="5.3.1.1" evidence="6 7"/>
<dbReference type="GO" id="GO:0019563">
    <property type="term" value="P:glycerol catabolic process"/>
    <property type="evidence" value="ECO:0007669"/>
    <property type="project" value="TreeGrafter"/>
</dbReference>
<evidence type="ECO:0000256" key="5">
    <source>
        <dbReference type="ARBA" id="ARBA00023235"/>
    </source>
</evidence>
<dbReference type="Gene3D" id="3.20.20.70">
    <property type="entry name" value="Aldolase class I"/>
    <property type="match status" value="1"/>
</dbReference>
<dbReference type="AlphaFoldDB" id="A0A1F5BU39"/>
<dbReference type="GO" id="GO:0006096">
    <property type="term" value="P:glycolytic process"/>
    <property type="evidence" value="ECO:0007669"/>
    <property type="project" value="UniProtKB-UniRule"/>
</dbReference>
<feature type="binding site" evidence="6">
    <location>
        <position position="172"/>
    </location>
    <ligand>
        <name>substrate</name>
    </ligand>
</feature>
<comment type="similarity">
    <text evidence="1 6 7">Belongs to the triosephosphate isomerase family.</text>
</comment>
<feature type="active site" description="Proton acceptor" evidence="6">
    <location>
        <position position="166"/>
    </location>
</feature>
<comment type="pathway">
    <text evidence="6 7">Carbohydrate degradation; glycolysis; D-glyceraldehyde 3-phosphate from glycerone phosphate: step 1/1.</text>
</comment>
<dbReference type="SUPFAM" id="SSF51351">
    <property type="entry name" value="Triosephosphate isomerase (TIM)"/>
    <property type="match status" value="1"/>
</dbReference>
<dbReference type="InterPro" id="IPR020861">
    <property type="entry name" value="Triosephosphate_isomerase_AS"/>
</dbReference>
<dbReference type="InterPro" id="IPR000652">
    <property type="entry name" value="Triosephosphate_isomerase"/>
</dbReference>
<name>A0A1F5BU39_9BACT</name>
<evidence type="ECO:0000313" key="8">
    <source>
        <dbReference type="EMBL" id="OGD34120.1"/>
    </source>
</evidence>
<dbReference type="PROSITE" id="PS51440">
    <property type="entry name" value="TIM_2"/>
    <property type="match status" value="1"/>
</dbReference>
<dbReference type="PANTHER" id="PTHR21139:SF42">
    <property type="entry name" value="TRIOSEPHOSPHATE ISOMERASE"/>
    <property type="match status" value="1"/>
</dbReference>